<dbReference type="AlphaFoldDB" id="N8YJL0"/>
<dbReference type="EMBL" id="APPO01000013">
    <property type="protein sequence ID" value="ENV36891.1"/>
    <property type="molecule type" value="Genomic_DNA"/>
</dbReference>
<organism evidence="1 2">
    <name type="scientific">Acinetobacter venetianus (strain ATCC 31012 / DSM 23050 / BCRC 14357 / CCUG 45561 / CIP 110063 / KCTC 2702 / LMG 19082 / RAG-1)</name>
    <dbReference type="NCBI Taxonomy" id="1191460"/>
    <lineage>
        <taxon>Bacteria</taxon>
        <taxon>Pseudomonadati</taxon>
        <taxon>Pseudomonadota</taxon>
        <taxon>Gammaproteobacteria</taxon>
        <taxon>Moraxellales</taxon>
        <taxon>Moraxellaceae</taxon>
        <taxon>Acinetobacter</taxon>
    </lineage>
</organism>
<dbReference type="Proteomes" id="UP000018445">
    <property type="component" value="Unassembled WGS sequence"/>
</dbReference>
<accession>N8YJL0</accession>
<dbReference type="HOGENOM" id="CLU_3408459_0_0_6"/>
<comment type="caution">
    <text evidence="1">The sequence shown here is derived from an EMBL/GenBank/DDBJ whole genome shotgun (WGS) entry which is preliminary data.</text>
</comment>
<name>N8YJL0_ACIVR</name>
<sequence length="29" mass="3191">MALLATETVIEQAEQLANELAEMSNLEEV</sequence>
<dbReference type="PATRIC" id="fig|1191460.12.peg.1683"/>
<proteinExistence type="predicted"/>
<keyword evidence="2" id="KW-1185">Reference proteome</keyword>
<gene>
    <name evidence="1" type="ORF">F959_01699</name>
</gene>
<evidence type="ECO:0000313" key="2">
    <source>
        <dbReference type="Proteomes" id="UP000018445"/>
    </source>
</evidence>
<reference evidence="1 2" key="1">
    <citation type="submission" date="2013-02" db="EMBL/GenBank/DDBJ databases">
        <title>The Genome Sequence of Acinetobacter venetianus CIP 110063.</title>
        <authorList>
            <consortium name="The Broad Institute Genome Sequencing Platform"/>
            <consortium name="The Broad Institute Genome Sequencing Center for Infectious Disease"/>
            <person name="Cerqueira G."/>
            <person name="Feldgarden M."/>
            <person name="Courvalin P."/>
            <person name="Perichon B."/>
            <person name="Grillot-Courvalin C."/>
            <person name="Clermont D."/>
            <person name="Rocha E."/>
            <person name="Yoon E.-J."/>
            <person name="Nemec A."/>
            <person name="Walker B."/>
            <person name="Young S.K."/>
            <person name="Zeng Q."/>
            <person name="Gargeya S."/>
            <person name="Fitzgerald M."/>
            <person name="Haas B."/>
            <person name="Abouelleil A."/>
            <person name="Alvarado L."/>
            <person name="Arachchi H.M."/>
            <person name="Berlin A.M."/>
            <person name="Chapman S.B."/>
            <person name="Dewar J."/>
            <person name="Goldberg J."/>
            <person name="Griggs A."/>
            <person name="Gujja S."/>
            <person name="Hansen M."/>
            <person name="Howarth C."/>
            <person name="Imamovic A."/>
            <person name="Larimer J."/>
            <person name="McCowan C."/>
            <person name="Murphy C."/>
            <person name="Neiman D."/>
            <person name="Pearson M."/>
            <person name="Priest M."/>
            <person name="Roberts A."/>
            <person name="Saif S."/>
            <person name="Shea T."/>
            <person name="Sisk P."/>
            <person name="Sykes S."/>
            <person name="Wortman J."/>
            <person name="Nusbaum C."/>
            <person name="Birren B."/>
        </authorList>
    </citation>
    <scope>NUCLEOTIDE SEQUENCE [LARGE SCALE GENOMIC DNA]</scope>
    <source>
        <strain evidence="2">ATCC 31012 / DSM 23050 / BCRC 14357 / CCUG 45561 / CIP 110063 / KCTC 2702 / LMG 19082 / RAG-1</strain>
    </source>
</reference>
<evidence type="ECO:0000313" key="1">
    <source>
        <dbReference type="EMBL" id="ENV36891.1"/>
    </source>
</evidence>
<protein>
    <submittedName>
        <fullName evidence="1">Uncharacterized protein</fullName>
    </submittedName>
</protein>